<name>N1PTH3_DOTSN</name>
<feature type="transmembrane region" description="Helical" evidence="1">
    <location>
        <begin position="251"/>
        <end position="270"/>
    </location>
</feature>
<gene>
    <name evidence="2" type="ORF">DOTSEDRAFT_22715</name>
</gene>
<keyword evidence="1" id="KW-1133">Transmembrane helix</keyword>
<dbReference type="AlphaFoldDB" id="N1PTH3"/>
<protein>
    <submittedName>
        <fullName evidence="2">Uncharacterized protein</fullName>
    </submittedName>
</protein>
<reference evidence="2 3" key="2">
    <citation type="journal article" date="2012" name="PLoS Pathog.">
        <title>Diverse lifestyles and strategies of plant pathogenesis encoded in the genomes of eighteen Dothideomycetes fungi.</title>
        <authorList>
            <person name="Ohm R.A."/>
            <person name="Feau N."/>
            <person name="Henrissat B."/>
            <person name="Schoch C.L."/>
            <person name="Horwitz B.A."/>
            <person name="Barry K.W."/>
            <person name="Condon B.J."/>
            <person name="Copeland A.C."/>
            <person name="Dhillon B."/>
            <person name="Glaser F."/>
            <person name="Hesse C.N."/>
            <person name="Kosti I."/>
            <person name="LaButti K."/>
            <person name="Lindquist E.A."/>
            <person name="Lucas S."/>
            <person name="Salamov A.A."/>
            <person name="Bradshaw R.E."/>
            <person name="Ciuffetti L."/>
            <person name="Hamelin R.C."/>
            <person name="Kema G.H.J."/>
            <person name="Lawrence C."/>
            <person name="Scott J.A."/>
            <person name="Spatafora J.W."/>
            <person name="Turgeon B.G."/>
            <person name="de Wit P.J.G.M."/>
            <person name="Zhong S."/>
            <person name="Goodwin S.B."/>
            <person name="Grigoriev I.V."/>
        </authorList>
    </citation>
    <scope>NUCLEOTIDE SEQUENCE [LARGE SCALE GENOMIC DNA]</scope>
    <source>
        <strain evidence="3">NZE10 / CBS 128990</strain>
    </source>
</reference>
<dbReference type="HOGENOM" id="CLU_1023164_0_0_1"/>
<accession>N1PTH3</accession>
<sequence length="272" mass="31256">MAPFKILDLPPEIRNQIWEYVVVSLCLINISYAVPPLTQASRQLRNESRGIYFADNSFRLNLGLYNPGKRTNLYRLFCWLVAIGPDARVQINKVVIMFYWDVFCLDCAPGPLDIPKERFTFQMIAWHPLTQGLQYNAITFLMLDRDHKSSFRRRVARLREKLQLDYALGEAVCKGVVRRRFLALLAIELGPHALAQRPWLRWTCKRIIDSQDDIRVAKAHARSAAQALRGDPWGAVDAVCGALKKEFMARWVFLMVTTVLAVIMLGMWAICS</sequence>
<dbReference type="EMBL" id="KB446537">
    <property type="protein sequence ID" value="EME46672.1"/>
    <property type="molecule type" value="Genomic_DNA"/>
</dbReference>
<dbReference type="OMA" id="YRLFCWL"/>
<evidence type="ECO:0000313" key="2">
    <source>
        <dbReference type="EMBL" id="EME46672.1"/>
    </source>
</evidence>
<keyword evidence="1" id="KW-0812">Transmembrane</keyword>
<evidence type="ECO:0000256" key="1">
    <source>
        <dbReference type="SAM" id="Phobius"/>
    </source>
</evidence>
<dbReference type="OrthoDB" id="3632925at2759"/>
<organism evidence="2 3">
    <name type="scientific">Dothistroma septosporum (strain NZE10 / CBS 128990)</name>
    <name type="common">Red band needle blight fungus</name>
    <name type="synonym">Mycosphaerella pini</name>
    <dbReference type="NCBI Taxonomy" id="675120"/>
    <lineage>
        <taxon>Eukaryota</taxon>
        <taxon>Fungi</taxon>
        <taxon>Dikarya</taxon>
        <taxon>Ascomycota</taxon>
        <taxon>Pezizomycotina</taxon>
        <taxon>Dothideomycetes</taxon>
        <taxon>Dothideomycetidae</taxon>
        <taxon>Mycosphaerellales</taxon>
        <taxon>Mycosphaerellaceae</taxon>
        <taxon>Dothistroma</taxon>
    </lineage>
</organism>
<keyword evidence="3" id="KW-1185">Reference proteome</keyword>
<dbReference type="Proteomes" id="UP000016933">
    <property type="component" value="Unassembled WGS sequence"/>
</dbReference>
<proteinExistence type="predicted"/>
<keyword evidence="1" id="KW-0472">Membrane</keyword>
<reference evidence="3" key="1">
    <citation type="journal article" date="2012" name="PLoS Genet.">
        <title>The genomes of the fungal plant pathogens Cladosporium fulvum and Dothistroma septosporum reveal adaptation to different hosts and lifestyles but also signatures of common ancestry.</title>
        <authorList>
            <person name="de Wit P.J.G.M."/>
            <person name="van der Burgt A."/>
            <person name="Oekmen B."/>
            <person name="Stergiopoulos I."/>
            <person name="Abd-Elsalam K.A."/>
            <person name="Aerts A.L."/>
            <person name="Bahkali A.H."/>
            <person name="Beenen H.G."/>
            <person name="Chettri P."/>
            <person name="Cox M.P."/>
            <person name="Datema E."/>
            <person name="de Vries R.P."/>
            <person name="Dhillon B."/>
            <person name="Ganley A.R."/>
            <person name="Griffiths S.A."/>
            <person name="Guo Y."/>
            <person name="Hamelin R.C."/>
            <person name="Henrissat B."/>
            <person name="Kabir M.S."/>
            <person name="Jashni M.K."/>
            <person name="Kema G."/>
            <person name="Klaubauf S."/>
            <person name="Lapidus A."/>
            <person name="Levasseur A."/>
            <person name="Lindquist E."/>
            <person name="Mehrabi R."/>
            <person name="Ohm R.A."/>
            <person name="Owen T.J."/>
            <person name="Salamov A."/>
            <person name="Schwelm A."/>
            <person name="Schijlen E."/>
            <person name="Sun H."/>
            <person name="van den Burg H.A."/>
            <person name="van Ham R.C.H.J."/>
            <person name="Zhang S."/>
            <person name="Goodwin S.B."/>
            <person name="Grigoriev I.V."/>
            <person name="Collemare J."/>
            <person name="Bradshaw R.E."/>
        </authorList>
    </citation>
    <scope>NUCLEOTIDE SEQUENCE [LARGE SCALE GENOMIC DNA]</scope>
    <source>
        <strain evidence="3">NZE10 / CBS 128990</strain>
    </source>
</reference>
<evidence type="ECO:0000313" key="3">
    <source>
        <dbReference type="Proteomes" id="UP000016933"/>
    </source>
</evidence>